<feature type="domain" description="Cytochrome c" evidence="5">
    <location>
        <begin position="70"/>
        <end position="156"/>
    </location>
</feature>
<dbReference type="GO" id="GO:0046872">
    <property type="term" value="F:metal ion binding"/>
    <property type="evidence" value="ECO:0007669"/>
    <property type="project" value="UniProtKB-KW"/>
</dbReference>
<dbReference type="PANTHER" id="PTHR33751:SF1">
    <property type="entry name" value="CBB3-TYPE CYTOCHROME C OXIDASE SUBUNIT FIXP"/>
    <property type="match status" value="1"/>
</dbReference>
<sequence length="349" mass="37660">MTIRLTWKRVVVTLLGIFALGMAYAWSGLFNVAASSGHWAITDWFLHWVMRNSVQTRAALSTPAEARDDSGLVSAAGYYASSCASCHGAPGVRPLPLMQAATPPAPDLSKNAREWTDRQLYWILEHGVKFSGMPAWGAKDRPDEVRRMVAFVRRLPMMSAREYRLLAGSNALGVGAANGRFDSCAGCHGTDGLGRGQGDIPVLAGQDPAYLAAALEAYATGQRQSAVMGNAAAQLTPQERVALAQRFAAMPGIAPGRGGNRDAAARRIVERGLPDRQLPACRSCHDAAGTRRFPVIDGQRAAYIAGRLRHWRGAKEVVDARKDQATMPVIARRIPTDMIEPVARYLAGE</sequence>
<feature type="domain" description="Cytochrome c" evidence="5">
    <location>
        <begin position="168"/>
        <end position="251"/>
    </location>
</feature>
<dbReference type="GO" id="GO:0020037">
    <property type="term" value="F:heme binding"/>
    <property type="evidence" value="ECO:0007669"/>
    <property type="project" value="InterPro"/>
</dbReference>
<dbReference type="InterPro" id="IPR036909">
    <property type="entry name" value="Cyt_c-like_dom_sf"/>
</dbReference>
<evidence type="ECO:0000256" key="1">
    <source>
        <dbReference type="ARBA" id="ARBA00022617"/>
    </source>
</evidence>
<dbReference type="Proteomes" id="UP000248614">
    <property type="component" value="Unassembled WGS sequence"/>
</dbReference>
<name>A0A2W4Z3H2_9SPHN</name>
<dbReference type="PROSITE" id="PS51007">
    <property type="entry name" value="CYTC"/>
    <property type="match status" value="3"/>
</dbReference>
<comment type="caution">
    <text evidence="6">The sequence shown here is derived from an EMBL/GenBank/DDBJ whole genome shotgun (WGS) entry which is preliminary data.</text>
</comment>
<reference evidence="6 7" key="1">
    <citation type="submission" date="2017-08" db="EMBL/GenBank/DDBJ databases">
        <title>Infants hospitalized years apart are colonized by the same room-sourced microbial strains.</title>
        <authorList>
            <person name="Brooks B."/>
            <person name="Olm M.R."/>
            <person name="Firek B.A."/>
            <person name="Baker R."/>
            <person name="Thomas B.C."/>
            <person name="Morowitz M.J."/>
            <person name="Banfield J.F."/>
        </authorList>
    </citation>
    <scope>NUCLEOTIDE SEQUENCE [LARGE SCALE GENOMIC DNA]</scope>
    <source>
        <strain evidence="6">S2_018_000_R3_110</strain>
    </source>
</reference>
<dbReference type="GO" id="GO:0009055">
    <property type="term" value="F:electron transfer activity"/>
    <property type="evidence" value="ECO:0007669"/>
    <property type="project" value="InterPro"/>
</dbReference>
<dbReference type="Pfam" id="PF00034">
    <property type="entry name" value="Cytochrom_C"/>
    <property type="match status" value="1"/>
</dbReference>
<evidence type="ECO:0000256" key="4">
    <source>
        <dbReference type="PROSITE-ProRule" id="PRU00433"/>
    </source>
</evidence>
<dbReference type="EMBL" id="QFNF01000025">
    <property type="protein sequence ID" value="PZO76684.1"/>
    <property type="molecule type" value="Genomic_DNA"/>
</dbReference>
<keyword evidence="1 4" id="KW-0349">Heme</keyword>
<feature type="domain" description="Cytochrome c" evidence="5">
    <location>
        <begin position="267"/>
        <end position="349"/>
    </location>
</feature>
<organism evidence="6 7">
    <name type="scientific">Sphingomonas hengshuiensis</name>
    <dbReference type="NCBI Taxonomy" id="1609977"/>
    <lineage>
        <taxon>Bacteria</taxon>
        <taxon>Pseudomonadati</taxon>
        <taxon>Pseudomonadota</taxon>
        <taxon>Alphaproteobacteria</taxon>
        <taxon>Sphingomonadales</taxon>
        <taxon>Sphingomonadaceae</taxon>
        <taxon>Sphingomonas</taxon>
    </lineage>
</organism>
<dbReference type="AlphaFoldDB" id="A0A2W4Z3H2"/>
<protein>
    <submittedName>
        <fullName evidence="6">Cytochrome C</fullName>
    </submittedName>
</protein>
<dbReference type="InterPro" id="IPR050597">
    <property type="entry name" value="Cytochrome_c_Oxidase_Subunit"/>
</dbReference>
<gene>
    <name evidence="6" type="ORF">DI632_09985</name>
</gene>
<evidence type="ECO:0000313" key="6">
    <source>
        <dbReference type="EMBL" id="PZO76684.1"/>
    </source>
</evidence>
<evidence type="ECO:0000256" key="2">
    <source>
        <dbReference type="ARBA" id="ARBA00022723"/>
    </source>
</evidence>
<proteinExistence type="predicted"/>
<dbReference type="InterPro" id="IPR009056">
    <property type="entry name" value="Cyt_c-like_dom"/>
</dbReference>
<accession>A0A2W4Z3H2</accession>
<keyword evidence="2 4" id="KW-0479">Metal-binding</keyword>
<evidence type="ECO:0000313" key="7">
    <source>
        <dbReference type="Proteomes" id="UP000248614"/>
    </source>
</evidence>
<evidence type="ECO:0000259" key="5">
    <source>
        <dbReference type="PROSITE" id="PS51007"/>
    </source>
</evidence>
<dbReference type="Gene3D" id="1.10.760.10">
    <property type="entry name" value="Cytochrome c-like domain"/>
    <property type="match status" value="3"/>
</dbReference>
<dbReference type="Pfam" id="PF13442">
    <property type="entry name" value="Cytochrome_CBB3"/>
    <property type="match status" value="1"/>
</dbReference>
<dbReference type="SUPFAM" id="SSF46626">
    <property type="entry name" value="Cytochrome c"/>
    <property type="match status" value="3"/>
</dbReference>
<keyword evidence="3 4" id="KW-0408">Iron</keyword>
<evidence type="ECO:0000256" key="3">
    <source>
        <dbReference type="ARBA" id="ARBA00023004"/>
    </source>
</evidence>
<dbReference type="PANTHER" id="PTHR33751">
    <property type="entry name" value="CBB3-TYPE CYTOCHROME C OXIDASE SUBUNIT FIXP"/>
    <property type="match status" value="1"/>
</dbReference>